<keyword evidence="1" id="KW-1133">Transmembrane helix</keyword>
<feature type="transmembrane region" description="Helical" evidence="1">
    <location>
        <begin position="189"/>
        <end position="210"/>
    </location>
</feature>
<feature type="transmembrane region" description="Helical" evidence="1">
    <location>
        <begin position="60"/>
        <end position="80"/>
    </location>
</feature>
<feature type="transmembrane region" description="Helical" evidence="1">
    <location>
        <begin position="126"/>
        <end position="146"/>
    </location>
</feature>
<reference evidence="2 3" key="1">
    <citation type="submission" date="2018-05" db="EMBL/GenBank/DDBJ databases">
        <title>Chitinophaga sp. K3CV102501T nov., isolated from isolated from a monsoon evergreen broad-leaved forest soil.</title>
        <authorList>
            <person name="Lv Y."/>
        </authorList>
    </citation>
    <scope>NUCLEOTIDE SEQUENCE [LARGE SCALE GENOMIC DNA]</scope>
    <source>
        <strain evidence="2 3">GDMCC 1.1325</strain>
    </source>
</reference>
<keyword evidence="3" id="KW-1185">Reference proteome</keyword>
<feature type="transmembrane region" description="Helical" evidence="1">
    <location>
        <begin position="16"/>
        <end position="40"/>
    </location>
</feature>
<feature type="transmembrane region" description="Helical" evidence="1">
    <location>
        <begin position="101"/>
        <end position="120"/>
    </location>
</feature>
<dbReference type="InterPro" id="IPR018750">
    <property type="entry name" value="DUF2306_membrane"/>
</dbReference>
<dbReference type="RefSeq" id="WP_113618566.1">
    <property type="nucleotide sequence ID" value="NZ_QFFJ01000002.1"/>
</dbReference>
<protein>
    <recommendedName>
        <fullName evidence="4">DUF2306 domain-containing protein</fullName>
    </recommendedName>
</protein>
<organism evidence="2 3">
    <name type="scientific">Chitinophaga flava</name>
    <dbReference type="NCBI Taxonomy" id="2259036"/>
    <lineage>
        <taxon>Bacteria</taxon>
        <taxon>Pseudomonadati</taxon>
        <taxon>Bacteroidota</taxon>
        <taxon>Chitinophagia</taxon>
        <taxon>Chitinophagales</taxon>
        <taxon>Chitinophagaceae</taxon>
        <taxon>Chitinophaga</taxon>
    </lineage>
</organism>
<evidence type="ECO:0008006" key="4">
    <source>
        <dbReference type="Google" id="ProtNLM"/>
    </source>
</evidence>
<keyword evidence="1" id="KW-0812">Transmembrane</keyword>
<dbReference type="AlphaFoldDB" id="A0A365XTW4"/>
<dbReference type="Pfam" id="PF10067">
    <property type="entry name" value="DUF2306"/>
    <property type="match status" value="1"/>
</dbReference>
<proteinExistence type="predicted"/>
<dbReference type="Proteomes" id="UP000253410">
    <property type="component" value="Unassembled WGS sequence"/>
</dbReference>
<dbReference type="EMBL" id="QFFJ01000002">
    <property type="protein sequence ID" value="RBL89817.1"/>
    <property type="molecule type" value="Genomic_DNA"/>
</dbReference>
<accession>A0A365XTW4</accession>
<gene>
    <name evidence="2" type="ORF">DF182_25365</name>
</gene>
<evidence type="ECO:0000256" key="1">
    <source>
        <dbReference type="SAM" id="Phobius"/>
    </source>
</evidence>
<evidence type="ECO:0000313" key="2">
    <source>
        <dbReference type="EMBL" id="RBL89817.1"/>
    </source>
</evidence>
<comment type="caution">
    <text evidence="2">The sequence shown here is derived from an EMBL/GenBank/DDBJ whole genome shotgun (WGS) entry which is preliminary data.</text>
</comment>
<keyword evidence="1" id="KW-0472">Membrane</keyword>
<feature type="transmembrane region" description="Helical" evidence="1">
    <location>
        <begin position="158"/>
        <end position="183"/>
    </location>
</feature>
<name>A0A365XTW4_9BACT</name>
<dbReference type="OrthoDB" id="6385003at2"/>
<sequence length="221" mass="24766">MDRTQTIQRLTRILRIGMYILATIGILMVLRRILAMAGIIPSFNRKGAAPFDTGFSQHPVITLMHILPGALFMILGPALFMPEVQTKHPELHHQLERLFMIDAYIVGVSALYMPFVMLPIGGINEAAASTLFGLYFLLALTLAWRANVQHRKTQHREWMIRTFAIGLAIATVRPIVGMFFALTALAPQIFFGTAFWIGFTLHLMVAEAWINYTRPAVSDAA</sequence>
<evidence type="ECO:0000313" key="3">
    <source>
        <dbReference type="Proteomes" id="UP000253410"/>
    </source>
</evidence>